<evidence type="ECO:0000313" key="2">
    <source>
        <dbReference type="EMBL" id="SFZ95135.1"/>
    </source>
</evidence>
<dbReference type="Gene3D" id="2.40.160.10">
    <property type="entry name" value="Porin"/>
    <property type="match status" value="1"/>
</dbReference>
<dbReference type="AlphaFoldDB" id="A0A1K2IRY5"/>
<dbReference type="InterPro" id="IPR023614">
    <property type="entry name" value="Porin_dom_sf"/>
</dbReference>
<gene>
    <name evidence="2" type="ORF">SAMN05428642_10812</name>
</gene>
<proteinExistence type="predicted"/>
<evidence type="ECO:0008006" key="4">
    <source>
        <dbReference type="Google" id="ProtNLM"/>
    </source>
</evidence>
<reference evidence="2 3" key="1">
    <citation type="submission" date="2016-10" db="EMBL/GenBank/DDBJ databases">
        <authorList>
            <person name="de Groot N.N."/>
        </authorList>
    </citation>
    <scope>NUCLEOTIDE SEQUENCE [LARGE SCALE GENOMIC DNA]</scope>
    <source>
        <strain evidence="2 3">DSM 18180</strain>
    </source>
</reference>
<evidence type="ECO:0000256" key="1">
    <source>
        <dbReference type="SAM" id="SignalP"/>
    </source>
</evidence>
<protein>
    <recommendedName>
        <fullName evidence="4">Phosphate-selective porin O and P</fullName>
    </recommendedName>
</protein>
<dbReference type="EMBL" id="FPKV01000008">
    <property type="protein sequence ID" value="SFZ95135.1"/>
    <property type="molecule type" value="Genomic_DNA"/>
</dbReference>
<dbReference type="STRING" id="369401.SAMN05428642_10812"/>
<organism evidence="2 3">
    <name type="scientific">Flaviramulus basaltis</name>
    <dbReference type="NCBI Taxonomy" id="369401"/>
    <lineage>
        <taxon>Bacteria</taxon>
        <taxon>Pseudomonadati</taxon>
        <taxon>Bacteroidota</taxon>
        <taxon>Flavobacteriia</taxon>
        <taxon>Flavobacteriales</taxon>
        <taxon>Flavobacteriaceae</taxon>
        <taxon>Flaviramulus</taxon>
    </lineage>
</organism>
<name>A0A1K2IRY5_9FLAO</name>
<keyword evidence="3" id="KW-1185">Reference proteome</keyword>
<dbReference type="RefSeq" id="WP_245794916.1">
    <property type="nucleotide sequence ID" value="NZ_FPKV01000008.1"/>
</dbReference>
<dbReference type="Proteomes" id="UP000182544">
    <property type="component" value="Unassembled WGS sequence"/>
</dbReference>
<feature type="chain" id="PRO_5013380931" description="Phosphate-selective porin O and P" evidence="1">
    <location>
        <begin position="23"/>
        <end position="408"/>
    </location>
</feature>
<feature type="signal peptide" evidence="1">
    <location>
        <begin position="1"/>
        <end position="22"/>
    </location>
</feature>
<accession>A0A1K2IRY5</accession>
<sequence length="408" mass="45654">MKSIIKTLFCLTIFFCSIIINAQEQDAKNKADFKLGTGLNFSFNEGAYQFNIGGFIQPIINYEKVKDMDSEYEFNSKRTFFMISGKAINEKVSFLVQTDFSLAQPLLDAWVAYHPYEWLTITGGQKQSFLNNREMIYREDKLQFTDRSILSQLYSNTGREFGLFVESKFGDKFGIAPSFALTSGDGRNSFGSDSRDSDLGGLKIGARLDLYPLGYFTEGNDKYTADLAHEETLKLLVGAAISKNKGASNSNGEGHGDFLFYDANGKDNLPDYSQVFTDFLLKYKGFSFLAEYANAGAKNLGIPFLDATATEILAPQQISEYLVLGDSYSLQTGYVTSKGLSFDFRYENMQPEFKDYNSSLLPDAKSYTLGLTKYFEGNNLKMQAAITNTDFAQGSNLTMAEFLVQLVF</sequence>
<keyword evidence="1" id="KW-0732">Signal</keyword>
<evidence type="ECO:0000313" key="3">
    <source>
        <dbReference type="Proteomes" id="UP000182544"/>
    </source>
</evidence>